<evidence type="ECO:0000313" key="20">
    <source>
        <dbReference type="EMBL" id="PIO65420.1"/>
    </source>
</evidence>
<evidence type="ECO:0000256" key="7">
    <source>
        <dbReference type="ARBA" id="ARBA00022692"/>
    </source>
</evidence>
<evidence type="ECO:0000256" key="5">
    <source>
        <dbReference type="ARBA" id="ARBA00022516"/>
    </source>
</evidence>
<keyword evidence="6" id="KW-0808">Transferase</keyword>
<organism evidence="20 21">
    <name type="scientific">Teladorsagia circumcincta</name>
    <name type="common">Brown stomach worm</name>
    <name type="synonym">Ostertagia circumcincta</name>
    <dbReference type="NCBI Taxonomy" id="45464"/>
    <lineage>
        <taxon>Eukaryota</taxon>
        <taxon>Metazoa</taxon>
        <taxon>Ecdysozoa</taxon>
        <taxon>Nematoda</taxon>
        <taxon>Chromadorea</taxon>
        <taxon>Rhabditida</taxon>
        <taxon>Rhabditina</taxon>
        <taxon>Rhabditomorpha</taxon>
        <taxon>Strongyloidea</taxon>
        <taxon>Trichostrongylidae</taxon>
        <taxon>Teladorsagia</taxon>
    </lineage>
</organism>
<evidence type="ECO:0000256" key="1">
    <source>
        <dbReference type="ARBA" id="ARBA00004141"/>
    </source>
</evidence>
<dbReference type="OrthoDB" id="5974730at2759"/>
<dbReference type="GO" id="GO:0047184">
    <property type="term" value="F:1-acylglycerophosphocholine O-acyltransferase activity"/>
    <property type="evidence" value="ECO:0007669"/>
    <property type="project" value="UniProtKB-EC"/>
</dbReference>
<evidence type="ECO:0000313" key="21">
    <source>
        <dbReference type="Proteomes" id="UP000230423"/>
    </source>
</evidence>
<evidence type="ECO:0000256" key="9">
    <source>
        <dbReference type="ARBA" id="ARBA00022989"/>
    </source>
</evidence>
<evidence type="ECO:0000256" key="11">
    <source>
        <dbReference type="ARBA" id="ARBA00023136"/>
    </source>
</evidence>
<gene>
    <name evidence="20" type="ORF">TELCIR_12912</name>
</gene>
<dbReference type="GO" id="GO:0071617">
    <property type="term" value="F:lysophospholipid acyltransferase activity"/>
    <property type="evidence" value="ECO:0007669"/>
    <property type="project" value="TreeGrafter"/>
</dbReference>
<evidence type="ECO:0000256" key="4">
    <source>
        <dbReference type="ARBA" id="ARBA00010323"/>
    </source>
</evidence>
<dbReference type="EMBL" id="KZ349030">
    <property type="protein sequence ID" value="PIO65420.1"/>
    <property type="molecule type" value="Genomic_DNA"/>
</dbReference>
<dbReference type="AlphaFoldDB" id="A0A2G9U7E9"/>
<keyword evidence="7" id="KW-0812">Transmembrane</keyword>
<evidence type="ECO:0000256" key="17">
    <source>
        <dbReference type="ARBA" id="ARBA00038923"/>
    </source>
</evidence>
<keyword evidence="9" id="KW-1133">Transmembrane helix</keyword>
<keyword evidence="8" id="KW-0256">Endoplasmic reticulum</keyword>
<evidence type="ECO:0000256" key="18">
    <source>
        <dbReference type="ARBA" id="ARBA00039721"/>
    </source>
</evidence>
<comment type="pathway">
    <text evidence="3">Lipid metabolism; phospholipid metabolism.</text>
</comment>
<proteinExistence type="inferred from homology"/>
<comment type="subcellular location">
    <subcellularLocation>
        <location evidence="2">Endoplasmic reticulum</location>
    </subcellularLocation>
    <subcellularLocation>
        <location evidence="1">Membrane</location>
        <topology evidence="1">Multi-pass membrane protein</topology>
    </subcellularLocation>
</comment>
<dbReference type="EC" id="2.3.1.n6" evidence="17"/>
<evidence type="ECO:0000256" key="12">
    <source>
        <dbReference type="ARBA" id="ARBA00023209"/>
    </source>
</evidence>
<keyword evidence="10" id="KW-0443">Lipid metabolism</keyword>
<name>A0A2G9U7E9_TELCI</name>
<comment type="pathway">
    <text evidence="15">Phospholipid metabolism.</text>
</comment>
<keyword evidence="21" id="KW-1185">Reference proteome</keyword>
<evidence type="ECO:0000256" key="13">
    <source>
        <dbReference type="ARBA" id="ARBA00023264"/>
    </source>
</evidence>
<dbReference type="EC" id="2.3.1.23" evidence="16"/>
<evidence type="ECO:0000256" key="16">
    <source>
        <dbReference type="ARBA" id="ARBA00026120"/>
    </source>
</evidence>
<dbReference type="GO" id="GO:0030258">
    <property type="term" value="P:lipid modification"/>
    <property type="evidence" value="ECO:0007669"/>
    <property type="project" value="TreeGrafter"/>
</dbReference>
<evidence type="ECO:0000256" key="19">
    <source>
        <dbReference type="SAM" id="MobiDB-lite"/>
    </source>
</evidence>
<feature type="region of interest" description="Disordered" evidence="19">
    <location>
        <begin position="1"/>
        <end position="21"/>
    </location>
</feature>
<dbReference type="PANTHER" id="PTHR13906">
    <property type="entry name" value="PORCUPINE"/>
    <property type="match status" value="1"/>
</dbReference>
<keyword evidence="5" id="KW-0444">Lipid biosynthesis</keyword>
<evidence type="ECO:0000256" key="15">
    <source>
        <dbReference type="ARBA" id="ARBA00025707"/>
    </source>
</evidence>
<reference evidence="20 21" key="1">
    <citation type="submission" date="2015-09" db="EMBL/GenBank/DDBJ databases">
        <title>Draft genome of the parasitic nematode Teladorsagia circumcincta isolate WARC Sus (inbred).</title>
        <authorList>
            <person name="Mitreva M."/>
        </authorList>
    </citation>
    <scope>NUCLEOTIDE SEQUENCE [LARGE SCALE GENOMIC DNA]</scope>
    <source>
        <strain evidence="20 21">S</strain>
    </source>
</reference>
<dbReference type="GO" id="GO:0005783">
    <property type="term" value="C:endoplasmic reticulum"/>
    <property type="evidence" value="ECO:0007669"/>
    <property type="project" value="UniProtKB-SubCell"/>
</dbReference>
<dbReference type="GO" id="GO:0006656">
    <property type="term" value="P:phosphatidylcholine biosynthetic process"/>
    <property type="evidence" value="ECO:0007669"/>
    <property type="project" value="TreeGrafter"/>
</dbReference>
<keyword evidence="11" id="KW-0472">Membrane</keyword>
<evidence type="ECO:0000256" key="8">
    <source>
        <dbReference type="ARBA" id="ARBA00022824"/>
    </source>
</evidence>
<comment type="similarity">
    <text evidence="4">Belongs to the membrane-bound acyltransferase family.</text>
</comment>
<keyword evidence="12" id="KW-0594">Phospholipid biosynthesis</keyword>
<protein>
    <recommendedName>
        <fullName evidence="18">Lysophospholipid acyltransferase 5</fullName>
        <ecNumber evidence="16">2.3.1.23</ecNumber>
        <ecNumber evidence="17">2.3.1.n6</ecNumber>
    </recommendedName>
</protein>
<dbReference type="PANTHER" id="PTHR13906:SF14">
    <property type="entry name" value="LYSOPHOSPHOLIPID ACYLTRANSFERASE 5"/>
    <property type="match status" value="1"/>
</dbReference>
<keyword evidence="13" id="KW-1208">Phospholipid metabolism</keyword>
<evidence type="ECO:0000256" key="3">
    <source>
        <dbReference type="ARBA" id="ARBA00005074"/>
    </source>
</evidence>
<dbReference type="GO" id="GO:0016020">
    <property type="term" value="C:membrane"/>
    <property type="evidence" value="ECO:0007669"/>
    <property type="project" value="UniProtKB-SubCell"/>
</dbReference>
<evidence type="ECO:0000256" key="2">
    <source>
        <dbReference type="ARBA" id="ARBA00004240"/>
    </source>
</evidence>
<dbReference type="Proteomes" id="UP000230423">
    <property type="component" value="Unassembled WGS sequence"/>
</dbReference>
<evidence type="ECO:0000256" key="10">
    <source>
        <dbReference type="ARBA" id="ARBA00023098"/>
    </source>
</evidence>
<sequence length="248" mass="28865">MDFEVQGKQPRGAPKKRWSDTMKKDLSEVMATKEDALDRAKWRRLKKIKYRLLLTPQLTKRITSRLKEGNVSYSPLQAHYMMKQPLVGGTDRRDIQGAVSRPRQKSLSNAEEKKRKKTWAWVDKWLYLLRERFGNKSLVVREPGHPSRPSLRDRESEGYDINWTTPFCVLTLRLTGLVMNVYDGVHYEKLKSDQKREAIKEVPGLLEIAAYTFLYTGTFVGPQFTLAKFRSFVNGAWLDEKKQPKQSA</sequence>
<evidence type="ECO:0000256" key="6">
    <source>
        <dbReference type="ARBA" id="ARBA00022679"/>
    </source>
</evidence>
<dbReference type="InterPro" id="IPR004299">
    <property type="entry name" value="MBOAT_fam"/>
</dbReference>
<keyword evidence="14" id="KW-0012">Acyltransferase</keyword>
<accession>A0A2G9U7E9</accession>
<dbReference type="Pfam" id="PF03062">
    <property type="entry name" value="MBOAT"/>
    <property type="match status" value="1"/>
</dbReference>
<evidence type="ECO:0000256" key="14">
    <source>
        <dbReference type="ARBA" id="ARBA00023315"/>
    </source>
</evidence>
<dbReference type="InterPro" id="IPR049941">
    <property type="entry name" value="LPLAT_7/PORCN-like"/>
</dbReference>